<dbReference type="AlphaFoldDB" id="J0S0J9"/>
<evidence type="ECO:0000256" key="2">
    <source>
        <dbReference type="ARBA" id="ARBA00022630"/>
    </source>
</evidence>
<dbReference type="SUPFAM" id="SSF51905">
    <property type="entry name" value="FAD/NAD(P)-binding domain"/>
    <property type="match status" value="1"/>
</dbReference>
<dbReference type="InterPro" id="IPR004792">
    <property type="entry name" value="BaiN-like"/>
</dbReference>
<feature type="domain" description="RsdA/BaiN/AoA(So)-like insert" evidence="5">
    <location>
        <begin position="192"/>
        <end position="345"/>
    </location>
</feature>
<dbReference type="RefSeq" id="WP_004039119.1">
    <property type="nucleotide sequence ID" value="NZ_CM001555.1"/>
</dbReference>
<keyword evidence="3" id="KW-0274">FAD</keyword>
<dbReference type="PANTHER" id="PTHR42887">
    <property type="entry name" value="OS12G0638800 PROTEIN"/>
    <property type="match status" value="1"/>
</dbReference>
<proteinExistence type="predicted"/>
<dbReference type="PANTHER" id="PTHR42887:SF2">
    <property type="entry name" value="OS12G0638800 PROTEIN"/>
    <property type="match status" value="1"/>
</dbReference>
<dbReference type="STRING" id="28892.Metli_1409"/>
<dbReference type="EMBL" id="CM001555">
    <property type="protein sequence ID" value="EJG07361.1"/>
    <property type="molecule type" value="Genomic_DNA"/>
</dbReference>
<evidence type="ECO:0000313" key="6">
    <source>
        <dbReference type="EMBL" id="EJG07361.1"/>
    </source>
</evidence>
<evidence type="ECO:0000256" key="3">
    <source>
        <dbReference type="ARBA" id="ARBA00022827"/>
    </source>
</evidence>
<dbReference type="Proteomes" id="UP000005095">
    <property type="component" value="Chromosome"/>
</dbReference>
<dbReference type="InterPro" id="IPR036188">
    <property type="entry name" value="FAD/NAD-bd_sf"/>
</dbReference>
<dbReference type="NCBIfam" id="TIGR00275">
    <property type="entry name" value="aminoacetone oxidase family FAD-binding enzyme"/>
    <property type="match status" value="1"/>
</dbReference>
<dbReference type="PATRIC" id="fig|28892.9.peg.1523"/>
<accession>J0S0J9</accession>
<evidence type="ECO:0000313" key="7">
    <source>
        <dbReference type="Proteomes" id="UP000005095"/>
    </source>
</evidence>
<protein>
    <submittedName>
        <fullName evidence="6">HI0933 family protein</fullName>
    </submittedName>
</protein>
<dbReference type="Pfam" id="PF22780">
    <property type="entry name" value="HI0933_like_1st"/>
    <property type="match status" value="1"/>
</dbReference>
<comment type="cofactor">
    <cofactor evidence="1">
        <name>FAD</name>
        <dbReference type="ChEBI" id="CHEBI:57692"/>
    </cofactor>
</comment>
<feature type="domain" description="RsdA/BaiN/AoA(So)-like Rossmann fold-like" evidence="4">
    <location>
        <begin position="5"/>
        <end position="398"/>
    </location>
</feature>
<dbReference type="Gene3D" id="3.50.50.60">
    <property type="entry name" value="FAD/NAD(P)-binding domain"/>
    <property type="match status" value="1"/>
</dbReference>
<evidence type="ECO:0000256" key="1">
    <source>
        <dbReference type="ARBA" id="ARBA00001974"/>
    </source>
</evidence>
<evidence type="ECO:0000259" key="5">
    <source>
        <dbReference type="Pfam" id="PF22780"/>
    </source>
</evidence>
<keyword evidence="2" id="KW-0285">Flavoprotein</keyword>
<sequence>MTHYDLIIIGGGPAGLFAAARAGAGGARVLVLEKMAEPGRKLLITGSGQCNLTHAGDMPGFFGHYGKGGSFLKPALRHFTNTDLVSSFTALGVPLKSGEDEKIFPVSRKAQDILDALLADCRKHGVAIRCGEAVRGVERSGDGFCVTTAAGEYRSTFLLIATGGASYPSTGSAGDGYAFARALGHTIAATAPALTPVTIRDYPFSDLAGISLQNCTVSLFREGKKVDGFCGDLLLTHNGLSGPVILNASRFILPGDEVRVSFLPEEQRDDLVQTLTGCGATRVNTALSTFHLPERLQKRLVDRAGIPPEATCAHLTRASRNRLVQIFTGHQMTVEALGGYRIAMVTRGGVALDEVNGKTMGSRIADGLFFAGEVLDIDGDTGGYNLQAAFSTAALAADAVLKRLKSAGSS</sequence>
<dbReference type="PRINTS" id="PR00411">
    <property type="entry name" value="PNDRDTASEI"/>
</dbReference>
<dbReference type="InterPro" id="IPR023166">
    <property type="entry name" value="BaiN-like_dom_sf"/>
</dbReference>
<dbReference type="SUPFAM" id="SSF160996">
    <property type="entry name" value="HI0933 insert domain-like"/>
    <property type="match status" value="1"/>
</dbReference>
<dbReference type="Gene3D" id="1.10.8.260">
    <property type="entry name" value="HI0933 insert domain-like"/>
    <property type="match status" value="1"/>
</dbReference>
<dbReference type="Gene3D" id="2.40.30.10">
    <property type="entry name" value="Translation factors"/>
    <property type="match status" value="1"/>
</dbReference>
<dbReference type="InterPro" id="IPR057661">
    <property type="entry name" value="RsdA/BaiN/AoA(So)_Rossmann"/>
</dbReference>
<reference evidence="6 7" key="1">
    <citation type="submission" date="2011-08" db="EMBL/GenBank/DDBJ databases">
        <title>The complete genome of Methanofollis liminatans DSM 4140.</title>
        <authorList>
            <consortium name="US DOE Joint Genome Institute (JGI-PGF)"/>
            <person name="Lucas S."/>
            <person name="Han J."/>
            <person name="Lapidus A."/>
            <person name="Bruce D."/>
            <person name="Goodwin L."/>
            <person name="Pitluck S."/>
            <person name="Peters L."/>
            <person name="Kyrpides N."/>
            <person name="Mavromatis K."/>
            <person name="Ivanova N."/>
            <person name="Mikhailova N."/>
            <person name="Lu M."/>
            <person name="Detter J.C."/>
            <person name="Tapia R."/>
            <person name="Han C."/>
            <person name="Land M."/>
            <person name="Hauser L."/>
            <person name="Markowitz V."/>
            <person name="Cheng J.-F."/>
            <person name="Hugenholtz P."/>
            <person name="Woyke T."/>
            <person name="Wu D."/>
            <person name="Spring S."/>
            <person name="Schuler E."/>
            <person name="Brambilla E."/>
            <person name="Klenk H.-P."/>
            <person name="Eisen J.A."/>
        </authorList>
    </citation>
    <scope>NUCLEOTIDE SEQUENCE [LARGE SCALE GENOMIC DNA]</scope>
    <source>
        <strain evidence="6 7">DSM 4140</strain>
    </source>
</reference>
<dbReference type="InterPro" id="IPR055178">
    <property type="entry name" value="RsdA/BaiN/AoA(So)-like_dom"/>
</dbReference>
<evidence type="ECO:0000259" key="4">
    <source>
        <dbReference type="Pfam" id="PF03486"/>
    </source>
</evidence>
<dbReference type="HOGENOM" id="CLU_025174_3_1_2"/>
<dbReference type="Pfam" id="PF03486">
    <property type="entry name" value="HI0933_like"/>
    <property type="match status" value="1"/>
</dbReference>
<dbReference type="OrthoDB" id="11867at2157"/>
<keyword evidence="7" id="KW-1185">Reference proteome</keyword>
<organism evidence="6 7">
    <name type="scientific">Methanofollis liminatans DSM 4140</name>
    <dbReference type="NCBI Taxonomy" id="28892"/>
    <lineage>
        <taxon>Archaea</taxon>
        <taxon>Methanobacteriati</taxon>
        <taxon>Methanobacteriota</taxon>
        <taxon>Stenosarchaea group</taxon>
        <taxon>Methanomicrobia</taxon>
        <taxon>Methanomicrobiales</taxon>
        <taxon>Methanomicrobiaceae</taxon>
        <taxon>Methanofollis</taxon>
    </lineage>
</organism>
<name>J0S0J9_9EURY</name>
<gene>
    <name evidence="6" type="ORF">Metli_1409</name>
</gene>